<protein>
    <recommendedName>
        <fullName evidence="3 11">Ornithine aminotransferase</fullName>
        <shortName evidence="11">OAT</shortName>
        <ecNumber evidence="3 11">2.6.1.13</ecNumber>
    </recommendedName>
    <alternativeName>
        <fullName evidence="10 11">Ornithine--oxo-acid aminotransferase</fullName>
    </alternativeName>
</protein>
<dbReference type="EC" id="2.6.1.13" evidence="3 11"/>
<dbReference type="GO" id="GO:0005737">
    <property type="term" value="C:cytoplasm"/>
    <property type="evidence" value="ECO:0007669"/>
    <property type="project" value="UniProtKB-SubCell"/>
</dbReference>
<dbReference type="InterPro" id="IPR010164">
    <property type="entry name" value="Orn_aminotrans"/>
</dbReference>
<evidence type="ECO:0000256" key="6">
    <source>
        <dbReference type="ARBA" id="ARBA00022605"/>
    </source>
</evidence>
<keyword evidence="6 11" id="KW-0028">Amino-acid biosynthesis</keyword>
<evidence type="ECO:0000256" key="2">
    <source>
        <dbReference type="ARBA" id="ARBA00004998"/>
    </source>
</evidence>
<comment type="cofactor">
    <cofactor evidence="1 11">
        <name>pyridoxal 5'-phosphate</name>
        <dbReference type="ChEBI" id="CHEBI:597326"/>
    </cofactor>
</comment>
<organism evidence="12 13">
    <name type="scientific">Cohnella luojiensis</name>
    <dbReference type="NCBI Taxonomy" id="652876"/>
    <lineage>
        <taxon>Bacteria</taxon>
        <taxon>Bacillati</taxon>
        <taxon>Bacillota</taxon>
        <taxon>Bacilli</taxon>
        <taxon>Bacillales</taxon>
        <taxon>Paenibacillaceae</taxon>
        <taxon>Cohnella</taxon>
    </lineage>
</organism>
<dbReference type="AlphaFoldDB" id="A0A4Y8LR33"/>
<proteinExistence type="inferred from homology"/>
<keyword evidence="8 11" id="KW-0808">Transferase</keyword>
<comment type="similarity">
    <text evidence="11">Belongs to the class-III pyridoxal-phosphate-dependent aminotransferase family. OAT subfamily.</text>
</comment>
<dbReference type="PANTHER" id="PTHR11986">
    <property type="entry name" value="AMINOTRANSFERASE CLASS III"/>
    <property type="match status" value="1"/>
</dbReference>
<dbReference type="HAMAP" id="MF_01689">
    <property type="entry name" value="Ornith_aminotrans_3"/>
    <property type="match status" value="1"/>
</dbReference>
<keyword evidence="4 11" id="KW-0963">Cytoplasm</keyword>
<keyword evidence="7 11" id="KW-0641">Proline biosynthesis</keyword>
<evidence type="ECO:0000256" key="10">
    <source>
        <dbReference type="ARBA" id="ARBA00030587"/>
    </source>
</evidence>
<dbReference type="Gene3D" id="3.40.640.10">
    <property type="entry name" value="Type I PLP-dependent aspartate aminotransferase-like (Major domain)"/>
    <property type="match status" value="1"/>
</dbReference>
<keyword evidence="13" id="KW-1185">Reference proteome</keyword>
<reference evidence="12 13" key="1">
    <citation type="submission" date="2019-03" db="EMBL/GenBank/DDBJ databases">
        <title>Cohnella endophytica sp. nov., a novel endophytic bacterium isolated from bark of Sonneratia apetala.</title>
        <authorList>
            <person name="Tuo L."/>
        </authorList>
    </citation>
    <scope>NUCLEOTIDE SEQUENCE [LARGE SCALE GENOMIC DNA]</scope>
    <source>
        <strain evidence="12 13">CCTCC AB 208254</strain>
    </source>
</reference>
<evidence type="ECO:0000256" key="5">
    <source>
        <dbReference type="ARBA" id="ARBA00022576"/>
    </source>
</evidence>
<dbReference type="UniPathway" id="UPA00098">
    <property type="reaction ID" value="UER00358"/>
</dbReference>
<dbReference type="SUPFAM" id="SSF53383">
    <property type="entry name" value="PLP-dependent transferases"/>
    <property type="match status" value="1"/>
</dbReference>
<dbReference type="PROSITE" id="PS00600">
    <property type="entry name" value="AA_TRANSFER_CLASS_3"/>
    <property type="match status" value="1"/>
</dbReference>
<dbReference type="OrthoDB" id="9807885at2"/>
<dbReference type="GO" id="GO:0004587">
    <property type="term" value="F:ornithine aminotransferase activity"/>
    <property type="evidence" value="ECO:0007669"/>
    <property type="project" value="UniProtKB-UniRule"/>
</dbReference>
<evidence type="ECO:0000256" key="9">
    <source>
        <dbReference type="ARBA" id="ARBA00022898"/>
    </source>
</evidence>
<evidence type="ECO:0000256" key="3">
    <source>
        <dbReference type="ARBA" id="ARBA00012924"/>
    </source>
</evidence>
<dbReference type="CDD" id="cd00610">
    <property type="entry name" value="OAT_like"/>
    <property type="match status" value="1"/>
</dbReference>
<dbReference type="Pfam" id="PF00202">
    <property type="entry name" value="Aminotran_3"/>
    <property type="match status" value="1"/>
</dbReference>
<dbReference type="Proteomes" id="UP000297900">
    <property type="component" value="Unassembled WGS sequence"/>
</dbReference>
<dbReference type="InterPro" id="IPR015424">
    <property type="entry name" value="PyrdxlP-dep_Trfase"/>
</dbReference>
<dbReference type="FunFam" id="3.40.640.10:FF:000011">
    <property type="entry name" value="Ornithine aminotransferase"/>
    <property type="match status" value="1"/>
</dbReference>
<dbReference type="GO" id="GO:0030170">
    <property type="term" value="F:pyridoxal phosphate binding"/>
    <property type="evidence" value="ECO:0007669"/>
    <property type="project" value="UniProtKB-UniRule"/>
</dbReference>
<sequence length="401" mass="43722">MNQSRDTITITERLGAHNYHPLPIVIAKAEGVWVEDQQGQRYMDMLSGYSALNQGHRHPRIIEALKRQADLVTLTSRAFYNEPLAELMELVTELTGKNTMLPMNTGVEAVETAVKAARRWGYRVKGIPDNQVEIIVCEGNFHGRTLAATSFSSEPAYREHFGPFLPGFKIIPYGDVEALERAISPNTAAFLVEPIQGEAGIVIPPDGYLRGAAALCREREVLLMADEIQTGFGRTGKRFACDWEDVVPDVYIMGKALGGGVLPVSAVAADSGILGVFEPGSHGSTFGGNPLASAVAVAALRVTEEERLAERSLSLGADLLAKLRRIRHPGIVEVRGKGLFIAIETTGPARPYCEMLKQAGLLCKETHEKVIRLAPPLVISEADLHWAAERIQHVFASMLKP</sequence>
<dbReference type="RefSeq" id="WP_135154010.1">
    <property type="nucleotide sequence ID" value="NZ_SOMN01000037.1"/>
</dbReference>
<keyword evidence="5 11" id="KW-0032">Aminotransferase</keyword>
<dbReference type="GO" id="GO:0042802">
    <property type="term" value="F:identical protein binding"/>
    <property type="evidence" value="ECO:0007669"/>
    <property type="project" value="TreeGrafter"/>
</dbReference>
<gene>
    <name evidence="11" type="primary">rocD</name>
    <name evidence="12" type="ORF">E2980_19965</name>
</gene>
<comment type="subcellular location">
    <subcellularLocation>
        <location evidence="11">Cytoplasm</location>
    </subcellularLocation>
</comment>
<dbReference type="PANTHER" id="PTHR11986:SF18">
    <property type="entry name" value="ORNITHINE AMINOTRANSFERASE, MITOCHONDRIAL"/>
    <property type="match status" value="1"/>
</dbReference>
<evidence type="ECO:0000256" key="7">
    <source>
        <dbReference type="ARBA" id="ARBA00022650"/>
    </source>
</evidence>
<dbReference type="Gene3D" id="3.90.1150.10">
    <property type="entry name" value="Aspartate Aminotransferase, domain 1"/>
    <property type="match status" value="1"/>
</dbReference>
<evidence type="ECO:0000313" key="12">
    <source>
        <dbReference type="EMBL" id="TFE23214.1"/>
    </source>
</evidence>
<dbReference type="NCBIfam" id="NF003145">
    <property type="entry name" value="PRK04073.1"/>
    <property type="match status" value="1"/>
</dbReference>
<keyword evidence="9 11" id="KW-0663">Pyridoxal phosphate</keyword>
<feature type="modified residue" description="N6-(pyridoxal phosphate)lysine" evidence="11">
    <location>
        <position position="255"/>
    </location>
</feature>
<comment type="function">
    <text evidence="11">Catalyzes the interconversion of ornithine to glutamate semialdehyde.</text>
</comment>
<evidence type="ECO:0000256" key="11">
    <source>
        <dbReference type="HAMAP-Rule" id="MF_01689"/>
    </source>
</evidence>
<evidence type="ECO:0000256" key="4">
    <source>
        <dbReference type="ARBA" id="ARBA00022490"/>
    </source>
</evidence>
<evidence type="ECO:0000256" key="8">
    <source>
        <dbReference type="ARBA" id="ARBA00022679"/>
    </source>
</evidence>
<dbReference type="InterPro" id="IPR015421">
    <property type="entry name" value="PyrdxlP-dep_Trfase_major"/>
</dbReference>
<dbReference type="InterPro" id="IPR050103">
    <property type="entry name" value="Class-III_PLP-dep_AT"/>
</dbReference>
<dbReference type="InterPro" id="IPR049704">
    <property type="entry name" value="Aminotrans_3_PPA_site"/>
</dbReference>
<accession>A0A4Y8LR33</accession>
<evidence type="ECO:0000313" key="13">
    <source>
        <dbReference type="Proteomes" id="UP000297900"/>
    </source>
</evidence>
<evidence type="ECO:0000256" key="1">
    <source>
        <dbReference type="ARBA" id="ARBA00001933"/>
    </source>
</evidence>
<dbReference type="PIRSF" id="PIRSF000521">
    <property type="entry name" value="Transaminase_4ab_Lys_Orn"/>
    <property type="match status" value="1"/>
</dbReference>
<dbReference type="InterPro" id="IPR005814">
    <property type="entry name" value="Aminotrans_3"/>
</dbReference>
<dbReference type="GO" id="GO:0055129">
    <property type="term" value="P:L-proline biosynthetic process"/>
    <property type="evidence" value="ECO:0007669"/>
    <property type="project" value="UniProtKB-UniRule"/>
</dbReference>
<dbReference type="NCBIfam" id="TIGR01885">
    <property type="entry name" value="Orn_aminotrans"/>
    <property type="match status" value="1"/>
</dbReference>
<comment type="caution">
    <text evidence="12">The sequence shown here is derived from an EMBL/GenBank/DDBJ whole genome shotgun (WGS) entry which is preliminary data.</text>
</comment>
<dbReference type="InterPro" id="IPR034757">
    <property type="entry name" value="Ornith_aminotrans_bact"/>
</dbReference>
<name>A0A4Y8LR33_9BACL</name>
<dbReference type="EMBL" id="SOMN01000037">
    <property type="protein sequence ID" value="TFE23214.1"/>
    <property type="molecule type" value="Genomic_DNA"/>
</dbReference>
<comment type="pathway">
    <text evidence="2 11">Amino-acid biosynthesis; L-proline biosynthesis; L-glutamate 5-semialdehyde from L-ornithine: step 1/1.</text>
</comment>
<dbReference type="InterPro" id="IPR015422">
    <property type="entry name" value="PyrdxlP-dep_Trfase_small"/>
</dbReference>
<comment type="catalytic activity">
    <reaction evidence="11">
        <text>a 2-oxocarboxylate + L-ornithine = L-glutamate 5-semialdehyde + an L-alpha-amino acid</text>
        <dbReference type="Rhea" id="RHEA:13877"/>
        <dbReference type="ChEBI" id="CHEBI:35179"/>
        <dbReference type="ChEBI" id="CHEBI:46911"/>
        <dbReference type="ChEBI" id="CHEBI:58066"/>
        <dbReference type="ChEBI" id="CHEBI:59869"/>
        <dbReference type="EC" id="2.6.1.13"/>
    </reaction>
</comment>